<accession>A0A2Z4FLQ0</accession>
<dbReference type="RefSeq" id="WP_111334885.1">
    <property type="nucleotide sequence ID" value="NZ_CP030032.1"/>
</dbReference>
<name>A0A2Z4FLQ0_9DELT</name>
<keyword evidence="2" id="KW-1185">Reference proteome</keyword>
<dbReference type="EMBL" id="CP030032">
    <property type="protein sequence ID" value="AWV89881.1"/>
    <property type="molecule type" value="Genomic_DNA"/>
</dbReference>
<sequence length="91" mass="10308">MCHHDTTKLSFPIHDDKLRENLSRRSKNRQGFLWHASLVTSADGLRAWLGLVAAKAFVHESELPDPASKTFWEERQGLHTDEARLATVDGV</sequence>
<evidence type="ECO:0000313" key="2">
    <source>
        <dbReference type="Proteomes" id="UP000249799"/>
    </source>
</evidence>
<reference evidence="1 2" key="1">
    <citation type="submission" date="2018-06" db="EMBL/GenBank/DDBJ databases">
        <title>Lujinxingia sediminis gen. nov. sp. nov., a new facultative anaerobic member of the class Deltaproteobacteria, and proposal of Lujinxingaceae fam. nov.</title>
        <authorList>
            <person name="Guo L.-Y."/>
            <person name="Li C.-M."/>
            <person name="Wang S."/>
            <person name="Du Z.-J."/>
        </authorList>
    </citation>
    <scope>NUCLEOTIDE SEQUENCE [LARGE SCALE GENOMIC DNA]</scope>
    <source>
        <strain evidence="1 2">FA350</strain>
    </source>
</reference>
<dbReference type="KEGG" id="bsed:DN745_11245"/>
<gene>
    <name evidence="1" type="ORF">DN745_11245</name>
</gene>
<dbReference type="Proteomes" id="UP000249799">
    <property type="component" value="Chromosome"/>
</dbReference>
<organism evidence="1 2">
    <name type="scientific">Bradymonas sediminis</name>
    <dbReference type="NCBI Taxonomy" id="1548548"/>
    <lineage>
        <taxon>Bacteria</taxon>
        <taxon>Deltaproteobacteria</taxon>
        <taxon>Bradymonadales</taxon>
        <taxon>Bradymonadaceae</taxon>
        <taxon>Bradymonas</taxon>
    </lineage>
</organism>
<evidence type="ECO:0000313" key="1">
    <source>
        <dbReference type="EMBL" id="AWV89881.1"/>
    </source>
</evidence>
<dbReference type="Gene3D" id="3.90.350.10">
    <property type="entry name" value="Transposase Inhibitor Protein From Tn5, Chain A, domain 1"/>
    <property type="match status" value="1"/>
</dbReference>
<dbReference type="OrthoDB" id="5509546at2"/>
<dbReference type="AlphaFoldDB" id="A0A2Z4FLQ0"/>
<protein>
    <submittedName>
        <fullName evidence="1">Uncharacterized protein</fullName>
    </submittedName>
</protein>
<proteinExistence type="predicted"/>